<feature type="region of interest" description="Disordered" evidence="9">
    <location>
        <begin position="462"/>
        <end position="481"/>
    </location>
</feature>
<dbReference type="GO" id="GO:0005509">
    <property type="term" value="F:calcium ion binding"/>
    <property type="evidence" value="ECO:0007669"/>
    <property type="project" value="InterPro"/>
</dbReference>
<feature type="compositionally biased region" description="Pro residues" evidence="9">
    <location>
        <begin position="466"/>
        <end position="477"/>
    </location>
</feature>
<dbReference type="InterPro" id="IPR011992">
    <property type="entry name" value="EF-hand-dom_pair"/>
</dbReference>
<dbReference type="PRINTS" id="PR00196">
    <property type="entry name" value="ANNEXIN"/>
</dbReference>
<comment type="caution">
    <text evidence="7">Lacks conserved residue(s) required for the propagation of feature annotation.</text>
</comment>
<proteinExistence type="inferred from homology"/>
<evidence type="ECO:0000256" key="5">
    <source>
        <dbReference type="ARBA" id="ARBA00023216"/>
    </source>
</evidence>
<dbReference type="PROSITE" id="PS00223">
    <property type="entry name" value="ANNEXIN_1"/>
    <property type="match status" value="1"/>
</dbReference>
<dbReference type="InterPro" id="IPR052580">
    <property type="entry name" value="Lipid_Hydrolase"/>
</dbReference>
<evidence type="ECO:0000256" key="1">
    <source>
        <dbReference type="ARBA" id="ARBA00007831"/>
    </source>
</evidence>
<evidence type="ECO:0000256" key="3">
    <source>
        <dbReference type="ARBA" id="ARBA00022837"/>
    </source>
</evidence>
<feature type="compositionally biased region" description="Polar residues" evidence="9">
    <location>
        <begin position="24"/>
        <end position="40"/>
    </location>
</feature>
<dbReference type="InterPro" id="IPR010987">
    <property type="entry name" value="Glutathione-S-Trfase_C-like"/>
</dbReference>
<evidence type="ECO:0000256" key="6">
    <source>
        <dbReference type="ARBA" id="ARBA00023302"/>
    </source>
</evidence>
<dbReference type="GO" id="GO:0016787">
    <property type="term" value="F:hydrolase activity"/>
    <property type="evidence" value="ECO:0007669"/>
    <property type="project" value="UniProtKB-UniRule"/>
</dbReference>
<keyword evidence="2 8" id="KW-0677">Repeat</keyword>
<dbReference type="InterPro" id="IPR018247">
    <property type="entry name" value="EF_Hand_1_Ca_BS"/>
</dbReference>
<dbReference type="SMART" id="SM00335">
    <property type="entry name" value="ANX"/>
    <property type="match status" value="4"/>
</dbReference>
<gene>
    <name evidence="13" type="ORF">BRAFLDRAFT_123725</name>
</gene>
<dbReference type="InterPro" id="IPR036282">
    <property type="entry name" value="Glutathione-S-Trfase_C_sf"/>
</dbReference>
<name>C3XZV5_BRAFL</name>
<accession>C3XZV5</accession>
<feature type="compositionally biased region" description="Pro residues" evidence="9">
    <location>
        <begin position="497"/>
        <end position="506"/>
    </location>
</feature>
<dbReference type="eggNOG" id="KOG0819">
    <property type="taxonomic scope" value="Eukaryota"/>
</dbReference>
<sequence length="1487" mass="165339">MADNTLPYDPTGGNEVTFPKLARSRQTSTPSNPAFNSSNPFRALSTPPPIPPRLSDSTPRSVHPTHTPRPTRPIPTPSLVASPAPDFHALPSDHAPALSTMPTPPARKIPELRLSFDGSGKTTWEEFEMQFCNERDFLAWGEVTCRAVLLKHLSGSALQTFVCAPACIRDGSSDEVLMYLRDMYMRPQDPMHYRGDIQSLRRRPNETPQAFELRVRQIVALAYPRADQDDPDYDPRNDRPRRPARPNRNRRREPSLSEDPVTSGEESSQGTCSASVSGSDQQSGDEDDQDEATVPKTLVPPRERRPAVNPDVSSESEEEGPSTSHAADVPRPRRHRRRPSYLEDFALDSDSDYIDLTYSFRNPDTGAEMSYPYPGGGYPGQGMPQPGYPSTNPPYPSAAPGYPQGPAAMPMPGAPPAPALYGGPAGYDQMPPGGPGLPYSPQPPLGFQTVAMAATAFRGGAGPVAMPTPQPPGPAPYPSAGGGAPPYPVVGGGTAAPPMPQAPPPASGSFRSAPPTQPHSPVPSAPGSQRRPPPQVPTAPGGHRAAPTQPTPQSNRHKYGTLREHQPFDPHADGQTLRNAMRGVGTDEKAIIDIMAHRSNDQRQKIILQYKTMYGKDLIDNLKSDCGGRFGQVIHYLCMTPARLDAYLLRNAIKGFGTDEKVLIEILTTRTNQELTEIKIAYNTGVLLFLVFFYFLDSSSCDYNKNLEQDIIDDTSGHFKRLMVSLAQGNRSENTTADMAQAQREAKELYDAGEKKWGTDESKFNAILVSRSPAQLRATFDEYSKLCKYTMEQSIKREMSGDLEKGMLAIVKSARDTPAFFAEKLYKSMKGLGTDDDTLIRIVVSRCEVDMQLIKQAFQANYKQTLGRFIAIGVALYAALVKVGWLRSYRMGNLHPEEEKTPLDVTDVDDPQDKDFRNYDFPFENLVIEGGGARGVAYVGALRVLESAGILQNIKRVAGVSAGAITATFVALGLSCADVAEQAEVDLGKILISGGYLQTLVKPVNLYRRYGWETGDGFYTFFGSILEKFTRKDGRPGNPDITFKQLYKMSGIELCIVVTNLDQMTEEYCHVKTTPNLPIRKAVRMSMSIPGWWLSMGEEDSFFHRLDDLAHLSRSFHRSNRFEPVNPKTIGLMLYSEDDTEQYQQVLCDRLTQEERLYEKKRPDTEAARAYQDKKTVETVEAMENRKKIRGLIDKFLTSLKGQNKDHTSTVSREELHRAFAEAGNNSLTDKEKEKLFGEAYSVDQLFDQMDANKDGELTFQEVHEFFTNRGFSWLTRSMEEKRAHVSSLTNYTLKYMDLLGVLGKKVYNKVDDMERTIGVDSDYVKTTDFQLEDEDKMFLFQRGATGVRAFLRTYISKNNLKPAKSAGKRRWKNLQRHVLFAPRPRKVAKPESPASGAPEGIGRRVPAAVPRIGNYEKLASAEGFFVGDSLTWADIAFFNMIGWVTPMNPAVLDGFPNLAKVMDMVKVMQSQQWVARWLKERPQTKM</sequence>
<dbReference type="SUPFAM" id="SSF47874">
    <property type="entry name" value="Annexin"/>
    <property type="match status" value="1"/>
</dbReference>
<dbReference type="Pfam" id="PF01734">
    <property type="entry name" value="Patatin"/>
    <property type="match status" value="1"/>
</dbReference>
<reference evidence="13" key="1">
    <citation type="journal article" date="2008" name="Nature">
        <title>The amphioxus genome and the evolution of the chordate karyotype.</title>
        <authorList>
            <consortium name="US DOE Joint Genome Institute (JGI-PGF)"/>
            <person name="Putnam N.H."/>
            <person name="Butts T."/>
            <person name="Ferrier D.E.K."/>
            <person name="Furlong R.F."/>
            <person name="Hellsten U."/>
            <person name="Kawashima T."/>
            <person name="Robinson-Rechavi M."/>
            <person name="Shoguchi E."/>
            <person name="Terry A."/>
            <person name="Yu J.-K."/>
            <person name="Benito-Gutierrez E.L."/>
            <person name="Dubchak I."/>
            <person name="Garcia-Fernandez J."/>
            <person name="Gibson-Brown J.J."/>
            <person name="Grigoriev I.V."/>
            <person name="Horton A.C."/>
            <person name="de Jong P.J."/>
            <person name="Jurka J."/>
            <person name="Kapitonov V.V."/>
            <person name="Kohara Y."/>
            <person name="Kuroki Y."/>
            <person name="Lindquist E."/>
            <person name="Lucas S."/>
            <person name="Osoegawa K."/>
            <person name="Pennacchio L.A."/>
            <person name="Salamov A.A."/>
            <person name="Satou Y."/>
            <person name="Sauka-Spengler T."/>
            <person name="Schmutz J."/>
            <person name="Shin-I T."/>
            <person name="Toyoda A."/>
            <person name="Bronner-Fraser M."/>
            <person name="Fujiyama A."/>
            <person name="Holland L.Z."/>
            <person name="Holland P.W.H."/>
            <person name="Satoh N."/>
            <person name="Rokhsar D.S."/>
        </authorList>
    </citation>
    <scope>NUCLEOTIDE SEQUENCE [LARGE SCALE GENOMIC DNA]</scope>
    <source>
        <strain evidence="13">S238N-H82</strain>
        <tissue evidence="13">Testes</tissue>
    </source>
</reference>
<feature type="compositionally biased region" description="Polar residues" evidence="9">
    <location>
        <begin position="264"/>
        <end position="276"/>
    </location>
</feature>
<dbReference type="FunFam" id="1.10.220.10:FF:000001">
    <property type="entry name" value="Annexin"/>
    <property type="match status" value="1"/>
</dbReference>
<dbReference type="PROSITE" id="PS50405">
    <property type="entry name" value="GST_CTER"/>
    <property type="match status" value="1"/>
</dbReference>
<dbReference type="InterPro" id="IPR018252">
    <property type="entry name" value="Annexin_repeat_CS"/>
</dbReference>
<dbReference type="PROSITE" id="PS00018">
    <property type="entry name" value="EF_HAND_1"/>
    <property type="match status" value="1"/>
</dbReference>
<dbReference type="SMART" id="SM00054">
    <property type="entry name" value="EFh"/>
    <property type="match status" value="1"/>
</dbReference>
<dbReference type="Pfam" id="PF00191">
    <property type="entry name" value="Annexin"/>
    <property type="match status" value="4"/>
</dbReference>
<dbReference type="FunFam" id="1.10.220.10:FF:000003">
    <property type="entry name" value="Annexin"/>
    <property type="match status" value="1"/>
</dbReference>
<feature type="short sequence motif" description="GXGXXG" evidence="7">
    <location>
        <begin position="930"/>
        <end position="935"/>
    </location>
</feature>
<dbReference type="Pfam" id="PF14497">
    <property type="entry name" value="GST_C_3"/>
    <property type="match status" value="1"/>
</dbReference>
<evidence type="ECO:0000256" key="7">
    <source>
        <dbReference type="PROSITE-ProRule" id="PRU01161"/>
    </source>
</evidence>
<dbReference type="InterPro" id="IPR016035">
    <property type="entry name" value="Acyl_Trfase/lysoPLipase"/>
</dbReference>
<feature type="region of interest" description="Disordered" evidence="9">
    <location>
        <begin position="188"/>
        <end position="209"/>
    </location>
</feature>
<evidence type="ECO:0000259" key="10">
    <source>
        <dbReference type="PROSITE" id="PS50222"/>
    </source>
</evidence>
<dbReference type="PROSITE" id="PS51897">
    <property type="entry name" value="ANNEXIN_2"/>
    <property type="match status" value="4"/>
</dbReference>
<evidence type="ECO:0000256" key="2">
    <source>
        <dbReference type="ARBA" id="ARBA00022737"/>
    </source>
</evidence>
<dbReference type="PANTHER" id="PTHR46394">
    <property type="entry name" value="ANNEXIN"/>
    <property type="match status" value="1"/>
</dbReference>
<organism>
    <name type="scientific">Branchiostoma floridae</name>
    <name type="common">Florida lancelet</name>
    <name type="synonym">Amphioxus</name>
    <dbReference type="NCBI Taxonomy" id="7739"/>
    <lineage>
        <taxon>Eukaryota</taxon>
        <taxon>Metazoa</taxon>
        <taxon>Chordata</taxon>
        <taxon>Cephalochordata</taxon>
        <taxon>Leptocardii</taxon>
        <taxon>Amphioxiformes</taxon>
        <taxon>Branchiostomatidae</taxon>
        <taxon>Branchiostoma</taxon>
    </lineage>
</organism>
<feature type="compositionally biased region" description="Basic residues" evidence="9">
    <location>
        <begin position="242"/>
        <end position="251"/>
    </location>
</feature>
<evidence type="ECO:0000259" key="12">
    <source>
        <dbReference type="PROSITE" id="PS51635"/>
    </source>
</evidence>
<keyword evidence="4 7" id="KW-0443">Lipid metabolism</keyword>
<dbReference type="CDD" id="cd07207">
    <property type="entry name" value="Pat_ExoU_VipD_like"/>
    <property type="match status" value="1"/>
</dbReference>
<feature type="domain" description="EF-hand" evidence="10">
    <location>
        <begin position="1243"/>
        <end position="1273"/>
    </location>
</feature>
<dbReference type="Gene3D" id="1.10.220.10">
    <property type="entry name" value="Annexin"/>
    <property type="match status" value="4"/>
</dbReference>
<dbReference type="SUPFAM" id="SSF47473">
    <property type="entry name" value="EF-hand"/>
    <property type="match status" value="1"/>
</dbReference>
<comment type="domain">
    <text evidence="8">A pair of annexin repeats may form one binding site for calcium and phospholipid.</text>
</comment>
<feature type="active site" description="Proton acceptor" evidence="7">
    <location>
        <position position="1100"/>
    </location>
</feature>
<dbReference type="PANTHER" id="PTHR46394:SF1">
    <property type="entry name" value="PNPLA DOMAIN-CONTAINING PROTEIN"/>
    <property type="match status" value="1"/>
</dbReference>
<dbReference type="InterPro" id="IPR037104">
    <property type="entry name" value="Annexin_sf"/>
</dbReference>
<evidence type="ECO:0000256" key="8">
    <source>
        <dbReference type="RuleBase" id="RU003540"/>
    </source>
</evidence>
<keyword evidence="5 8" id="KW-0041">Annexin</keyword>
<feature type="region of interest" description="Disordered" evidence="9">
    <location>
        <begin position="222"/>
        <end position="337"/>
    </location>
</feature>
<keyword evidence="6 8" id="KW-0111">Calcium/phospholipid-binding</keyword>
<dbReference type="PROSITE" id="PS50222">
    <property type="entry name" value="EF_HAND_2"/>
    <property type="match status" value="1"/>
</dbReference>
<feature type="compositionally biased region" description="Pro residues" evidence="9">
    <location>
        <begin position="515"/>
        <end position="524"/>
    </location>
</feature>
<dbReference type="InterPro" id="IPR004046">
    <property type="entry name" value="GST_C"/>
</dbReference>
<protein>
    <recommendedName>
        <fullName evidence="8">Annexin</fullName>
    </recommendedName>
</protein>
<dbReference type="Gene3D" id="1.10.238.10">
    <property type="entry name" value="EF-hand"/>
    <property type="match status" value="1"/>
</dbReference>
<evidence type="ECO:0000259" key="11">
    <source>
        <dbReference type="PROSITE" id="PS50405"/>
    </source>
</evidence>
<feature type="region of interest" description="Disordered" evidence="9">
    <location>
        <begin position="486"/>
        <end position="576"/>
    </location>
</feature>
<dbReference type="InterPro" id="IPR002641">
    <property type="entry name" value="PNPLA_dom"/>
</dbReference>
<feature type="short sequence motif" description="GXSXG" evidence="7">
    <location>
        <begin position="959"/>
        <end position="963"/>
    </location>
</feature>
<dbReference type="GO" id="GO:0016042">
    <property type="term" value="P:lipid catabolic process"/>
    <property type="evidence" value="ECO:0007669"/>
    <property type="project" value="UniProtKB-UniRule"/>
</dbReference>
<keyword evidence="7" id="KW-0442">Lipid degradation</keyword>
<keyword evidence="3 8" id="KW-0106">Calcium</keyword>
<evidence type="ECO:0000313" key="13">
    <source>
        <dbReference type="EMBL" id="EEN66321.1"/>
    </source>
</evidence>
<dbReference type="PROSITE" id="PS51635">
    <property type="entry name" value="PNPLA"/>
    <property type="match status" value="1"/>
</dbReference>
<evidence type="ECO:0000256" key="4">
    <source>
        <dbReference type="ARBA" id="ARBA00023098"/>
    </source>
</evidence>
<dbReference type="FunFam" id="1.10.220.10:FF:000004">
    <property type="entry name" value="Annexin"/>
    <property type="match status" value="1"/>
</dbReference>
<dbReference type="SUPFAM" id="SSF52151">
    <property type="entry name" value="FabD/lysophospholipase-like"/>
    <property type="match status" value="1"/>
</dbReference>
<dbReference type="EMBL" id="GG666477">
    <property type="protein sequence ID" value="EEN66321.1"/>
    <property type="molecule type" value="Genomic_DNA"/>
</dbReference>
<dbReference type="InterPro" id="IPR001464">
    <property type="entry name" value="Annexin"/>
</dbReference>
<dbReference type="CDD" id="cd00051">
    <property type="entry name" value="EFh"/>
    <property type="match status" value="1"/>
</dbReference>
<dbReference type="Gene3D" id="3.40.1090.10">
    <property type="entry name" value="Cytosolic phospholipase A2 catalytic domain"/>
    <property type="match status" value="2"/>
</dbReference>
<dbReference type="FunFam" id="1.10.220.10:FF:000002">
    <property type="entry name" value="Annexin"/>
    <property type="match status" value="1"/>
</dbReference>
<dbReference type="Gene3D" id="1.20.1050.10">
    <property type="match status" value="1"/>
</dbReference>
<dbReference type="InParanoid" id="C3XZV5"/>
<feature type="domain" description="PNPLA" evidence="12">
    <location>
        <begin position="926"/>
        <end position="1114"/>
    </location>
</feature>
<comment type="similarity">
    <text evidence="1 8">Belongs to the annexin family.</text>
</comment>
<feature type="domain" description="GST C-terminal" evidence="11">
    <location>
        <begin position="1362"/>
        <end position="1487"/>
    </location>
</feature>
<dbReference type="GO" id="GO:0005544">
    <property type="term" value="F:calcium-dependent phospholipid binding"/>
    <property type="evidence" value="ECO:0007669"/>
    <property type="project" value="UniProtKB-KW"/>
</dbReference>
<dbReference type="SUPFAM" id="SSF47616">
    <property type="entry name" value="GST C-terminal domain-like"/>
    <property type="match status" value="1"/>
</dbReference>
<keyword evidence="7" id="KW-0378">Hydrolase</keyword>
<dbReference type="InterPro" id="IPR018502">
    <property type="entry name" value="Annexin_repeat"/>
</dbReference>
<feature type="compositionally biased region" description="Basic and acidic residues" evidence="9">
    <location>
        <begin position="561"/>
        <end position="572"/>
    </location>
</feature>
<dbReference type="InterPro" id="IPR002048">
    <property type="entry name" value="EF_hand_dom"/>
</dbReference>
<evidence type="ECO:0000256" key="9">
    <source>
        <dbReference type="SAM" id="MobiDB-lite"/>
    </source>
</evidence>
<feature type="active site" description="Nucleophile" evidence="7">
    <location>
        <position position="961"/>
    </location>
</feature>
<feature type="region of interest" description="Disordered" evidence="9">
    <location>
        <begin position="1"/>
        <end position="109"/>
    </location>
</feature>